<evidence type="ECO:0000259" key="21">
    <source>
        <dbReference type="Pfam" id="PF03522"/>
    </source>
</evidence>
<dbReference type="GO" id="GO:0008511">
    <property type="term" value="F:sodium:potassium:chloride symporter activity"/>
    <property type="evidence" value="ECO:0007669"/>
    <property type="project" value="TreeGrafter"/>
</dbReference>
<dbReference type="InterPro" id="IPR004842">
    <property type="entry name" value="SLC12A_fam"/>
</dbReference>
<evidence type="ECO:0000256" key="2">
    <source>
        <dbReference type="ARBA" id="ARBA00010593"/>
    </source>
</evidence>
<dbReference type="GO" id="GO:0055075">
    <property type="term" value="P:potassium ion homeostasis"/>
    <property type="evidence" value="ECO:0007669"/>
    <property type="project" value="TreeGrafter"/>
</dbReference>
<dbReference type="EMBL" id="DS235478">
    <property type="protein sequence ID" value="EEB16030.1"/>
    <property type="molecule type" value="Genomic_DNA"/>
</dbReference>
<evidence type="ECO:0000256" key="1">
    <source>
        <dbReference type="ARBA" id="ARBA00004651"/>
    </source>
</evidence>
<dbReference type="InterPro" id="IPR018491">
    <property type="entry name" value="SLC12_C"/>
</dbReference>
<keyword evidence="15" id="KW-0739">Sodium transport</keyword>
<feature type="transmembrane region" description="Helical" evidence="19">
    <location>
        <begin position="429"/>
        <end position="449"/>
    </location>
</feature>
<organism>
    <name type="scientific">Pediculus humanus subsp. corporis</name>
    <name type="common">Body louse</name>
    <dbReference type="NCBI Taxonomy" id="121224"/>
    <lineage>
        <taxon>Eukaryota</taxon>
        <taxon>Metazoa</taxon>
        <taxon>Ecdysozoa</taxon>
        <taxon>Arthropoda</taxon>
        <taxon>Hexapoda</taxon>
        <taxon>Insecta</taxon>
        <taxon>Pterygota</taxon>
        <taxon>Neoptera</taxon>
        <taxon>Paraneoptera</taxon>
        <taxon>Psocodea</taxon>
        <taxon>Troctomorpha</taxon>
        <taxon>Phthiraptera</taxon>
        <taxon>Anoplura</taxon>
        <taxon>Pediculidae</taxon>
        <taxon>Pediculus</taxon>
    </lineage>
</organism>
<feature type="transmembrane region" description="Helical" evidence="19">
    <location>
        <begin position="271"/>
        <end position="290"/>
    </location>
</feature>
<feature type="region of interest" description="Disordered" evidence="18">
    <location>
        <begin position="800"/>
        <end position="865"/>
    </location>
</feature>
<keyword evidence="11" id="KW-0915">Sodium</keyword>
<sequence length="1067" mass="119914">MDSLDKRTRFQVNRVDAHASHDDGEETDNLCDDDDDARDENDEERVRLYSESYDTKYAKSFRHFTREALPRMDNYRNIMSIHAAYRPTLDELHDATLHGKPTEIPTTTKNGREEGSVKFGWVQGVLVRCLLNIWGVMLFLRLSWVVGQAGIGQAMIVILGATVVTTITSLSMSAISTNGVIKGGGTYYMISRSLGPEFGGSIGLIFSLANAVACAMYVVGFCESFNSLLATFDVSIVDGDVSDIRIIGSITILLLTGIVCVGMEWEAKAQVGLMVILVIAILDFMLGTFIGPKSEEEKAKGFVGYDNDLLSQNFWSDYRPFENTDHNFFSVFSIFFPAATGILAGANISGDLEDPQHSIPKGTLLAILITTISYIIMALQSGWTVHRDASGDVSELNDTSVYNCTYRPCKYGLHNTIQVMEIVSAFGPFIYAGCFAATLSSALASLVSAPKVFQALCKDSLYPYISWFGKGYGKNNEPVRGYILTFFIAIAFILIGNLNSIAPLISNFFLAAYALINYSTFHASLAKPVGWRPTFKFYNMWLSLAGALLCVAVMVLISWWTAVITLAIVLSLYLIVAHRKPDVNWGSTTQAQTYKNALTSIIQLNNVEDHVKNYRPQILVLSALPNNRPQLIDFAYLLTKNLSLLICGHVIKDSVPQRVKNSLANRSSNFLRMHKIKAFYAQVDELSFEAGAKALLQASGIGKLKPNIVLMGYKSDWQTCKKEDLLMYFNVLHKAFDMYMAVSILRLKDGLDYSKYLSQEEEYTTNGHIHPVGTATSLATRQHSQEFIPRNESFIQMSAASSTSDLTAPSTPNLNKNRNNRTSESPNTETQEPDTTVIDVRIDKKSQKKEKSKKGSRSDLFRSPSGTELPKDILNNLTLFQRKQKKGNIDVWWLYDDGGLTLLLPYIISTRSNWSNCKLRDHHYHHHLYLQYHHHHMASLLAKFRIDYSDLTVIPDVTKKPQEKTVAFFEQLIKDRRITDEDSPEASVLEEGHYHHHHHKTNRHLRLKELLMEYSIDSSLIVMTLPMPRKNMVSAALYMSWLEVLTRDMPPFLLVRGNQTSVLTFYS</sequence>
<dbReference type="EnsemblMetazoa" id="PHUM399960-RA">
    <property type="protein sequence ID" value="PHUM399960-PA"/>
    <property type="gene ID" value="PHUM399960"/>
</dbReference>
<keyword evidence="4" id="KW-1003">Cell membrane</keyword>
<dbReference type="GO" id="GO:1990573">
    <property type="term" value="P:potassium ion import across plasma membrane"/>
    <property type="evidence" value="ECO:0007669"/>
    <property type="project" value="TreeGrafter"/>
</dbReference>
<dbReference type="CTD" id="8237945"/>
<evidence type="ECO:0000256" key="6">
    <source>
        <dbReference type="ARBA" id="ARBA00022553"/>
    </source>
</evidence>
<dbReference type="AlphaFoldDB" id="E0VRM4"/>
<evidence type="ECO:0000256" key="18">
    <source>
        <dbReference type="SAM" id="MobiDB-lite"/>
    </source>
</evidence>
<feature type="domain" description="Amino acid permease/ SLC12A" evidence="20">
    <location>
        <begin position="124"/>
        <end position="619"/>
    </location>
</feature>
<keyword evidence="10 19" id="KW-1133">Transmembrane helix</keyword>
<keyword evidence="13 19" id="KW-0472">Membrane</keyword>
<evidence type="ECO:0000256" key="4">
    <source>
        <dbReference type="ARBA" id="ARBA00022475"/>
    </source>
</evidence>
<evidence type="ECO:0000313" key="24">
    <source>
        <dbReference type="EnsemblMetazoa" id="PHUM399960-PA"/>
    </source>
</evidence>
<evidence type="ECO:0000256" key="10">
    <source>
        <dbReference type="ARBA" id="ARBA00022989"/>
    </source>
</evidence>
<dbReference type="GO" id="GO:0055064">
    <property type="term" value="P:chloride ion homeostasis"/>
    <property type="evidence" value="ECO:0007669"/>
    <property type="project" value="TreeGrafter"/>
</dbReference>
<keyword evidence="6" id="KW-0597">Phosphoprotein</keyword>
<reference evidence="23" key="1">
    <citation type="submission" date="2007-04" db="EMBL/GenBank/DDBJ databases">
        <title>Annotation of Pediculus humanus corporis strain USDA.</title>
        <authorList>
            <person name="Kirkness E."/>
            <person name="Hannick L."/>
            <person name="Hass B."/>
            <person name="Bruggner R."/>
            <person name="Lawson D."/>
            <person name="Bidwell S."/>
            <person name="Joardar V."/>
            <person name="Caler E."/>
            <person name="Walenz B."/>
            <person name="Inman J."/>
            <person name="Schobel S."/>
            <person name="Galinsky K."/>
            <person name="Amedeo P."/>
            <person name="Strausberg R."/>
        </authorList>
    </citation>
    <scope>NUCLEOTIDE SEQUENCE</scope>
    <source>
        <strain evidence="23">USDA</strain>
    </source>
</reference>
<reference evidence="24" key="3">
    <citation type="submission" date="2021-02" db="UniProtKB">
        <authorList>
            <consortium name="EnsemblMetazoa"/>
        </authorList>
    </citation>
    <scope>IDENTIFICATION</scope>
    <source>
        <strain evidence="24">USDA</strain>
    </source>
</reference>
<feature type="transmembrane region" description="Helical" evidence="19">
    <location>
        <begin position="504"/>
        <end position="521"/>
    </location>
</feature>
<keyword evidence="8" id="KW-0769">Symport</keyword>
<evidence type="ECO:0000259" key="20">
    <source>
        <dbReference type="Pfam" id="PF00324"/>
    </source>
</evidence>
<protein>
    <submittedName>
        <fullName evidence="23">Sodium-potassium-chloride cotransporter, putative</fullName>
    </submittedName>
</protein>
<keyword evidence="7 19" id="KW-0812">Transmembrane</keyword>
<evidence type="ECO:0000256" key="17">
    <source>
        <dbReference type="ARBA" id="ARBA00048452"/>
    </source>
</evidence>
<dbReference type="GO" id="GO:0005886">
    <property type="term" value="C:plasma membrane"/>
    <property type="evidence" value="ECO:0007669"/>
    <property type="project" value="UniProtKB-SubCell"/>
</dbReference>
<keyword evidence="9" id="KW-0630">Potassium</keyword>
<accession>E0VRM4</accession>
<dbReference type="FunCoup" id="E0VRM4">
    <property type="interactions" value="176"/>
</dbReference>
<keyword evidence="12" id="KW-0406">Ion transport</keyword>
<dbReference type="HOGENOM" id="CLU_001883_0_0_1"/>
<evidence type="ECO:0000313" key="23">
    <source>
        <dbReference type="EMBL" id="EEB16030.1"/>
    </source>
</evidence>
<comment type="subcellular location">
    <subcellularLocation>
        <location evidence="1">Cell membrane</location>
        <topology evidence="1">Multi-pass membrane protein</topology>
    </subcellularLocation>
</comment>
<keyword evidence="25" id="KW-1185">Reference proteome</keyword>
<name>E0VRM4_PEDHC</name>
<dbReference type="Gene3D" id="1.20.1740.10">
    <property type="entry name" value="Amino acid/polyamine transporter I"/>
    <property type="match status" value="1"/>
</dbReference>
<dbReference type="OMA" id="CTHITKK"/>
<feature type="transmembrane region" description="Helical" evidence="19">
    <location>
        <begin position="244"/>
        <end position="264"/>
    </location>
</feature>
<evidence type="ECO:0000256" key="14">
    <source>
        <dbReference type="ARBA" id="ARBA00023180"/>
    </source>
</evidence>
<gene>
    <name evidence="24" type="primary">8237945</name>
    <name evidence="23" type="ORF">Phum_PHUM399960</name>
</gene>
<feature type="compositionally biased region" description="Acidic residues" evidence="18">
    <location>
        <begin position="23"/>
        <end position="42"/>
    </location>
</feature>
<evidence type="ECO:0000256" key="12">
    <source>
        <dbReference type="ARBA" id="ARBA00023065"/>
    </source>
</evidence>
<evidence type="ECO:0000256" key="3">
    <source>
        <dbReference type="ARBA" id="ARBA00022448"/>
    </source>
</evidence>
<dbReference type="Pfam" id="PF00324">
    <property type="entry name" value="AA_permease"/>
    <property type="match status" value="1"/>
</dbReference>
<dbReference type="GO" id="GO:0055078">
    <property type="term" value="P:sodium ion homeostasis"/>
    <property type="evidence" value="ECO:0007669"/>
    <property type="project" value="TreeGrafter"/>
</dbReference>
<dbReference type="FunFam" id="1.20.1740.10:FF:000022">
    <property type="entry name" value="Bumetanide-sensitive na-k-cl cotransport protein"/>
    <property type="match status" value="1"/>
</dbReference>
<feature type="transmembrane region" description="Helical" evidence="19">
    <location>
        <begin position="479"/>
        <end position="498"/>
    </location>
</feature>
<feature type="transmembrane region" description="Helical" evidence="19">
    <location>
        <begin position="362"/>
        <end position="383"/>
    </location>
</feature>
<keyword evidence="5" id="KW-0633">Potassium transport</keyword>
<evidence type="ECO:0000259" key="22">
    <source>
        <dbReference type="Pfam" id="PF08403"/>
    </source>
</evidence>
<dbReference type="PRINTS" id="PR01207">
    <property type="entry name" value="NAKCLTRNSPRT"/>
</dbReference>
<feature type="transmembrane region" description="Helical" evidence="19">
    <location>
        <begin position="154"/>
        <end position="177"/>
    </location>
</feature>
<feature type="compositionally biased region" description="Polar residues" evidence="18">
    <location>
        <begin position="800"/>
        <end position="834"/>
    </location>
</feature>
<comment type="similarity">
    <text evidence="2">Belongs to the SLC12A transporter family.</text>
</comment>
<dbReference type="Proteomes" id="UP000009046">
    <property type="component" value="Unassembled WGS sequence"/>
</dbReference>
<dbReference type="InParanoid" id="E0VRM4"/>
<evidence type="ECO:0000256" key="13">
    <source>
        <dbReference type="ARBA" id="ARBA00023136"/>
    </source>
</evidence>
<evidence type="ECO:0000256" key="9">
    <source>
        <dbReference type="ARBA" id="ARBA00022958"/>
    </source>
</evidence>
<evidence type="ECO:0000256" key="7">
    <source>
        <dbReference type="ARBA" id="ARBA00022692"/>
    </source>
</evidence>
<dbReference type="OrthoDB" id="2020542at2759"/>
<dbReference type="InterPro" id="IPR013612">
    <property type="entry name" value="AA_permease_N"/>
</dbReference>
<dbReference type="eggNOG" id="KOG2083">
    <property type="taxonomic scope" value="Eukaryota"/>
</dbReference>
<keyword evidence="16" id="KW-0868">Chloride</keyword>
<dbReference type="NCBIfam" id="TIGR00930">
    <property type="entry name" value="2a30"/>
    <property type="match status" value="1"/>
</dbReference>
<evidence type="ECO:0000313" key="25">
    <source>
        <dbReference type="Proteomes" id="UP000009046"/>
    </source>
</evidence>
<dbReference type="PANTHER" id="PTHR11827">
    <property type="entry name" value="SOLUTE CARRIER FAMILY 12, CATION COTRANSPORTERS"/>
    <property type="match status" value="1"/>
</dbReference>
<feature type="region of interest" description="Disordered" evidence="18">
    <location>
        <begin position="1"/>
        <end position="42"/>
    </location>
</feature>
<reference evidence="23" key="2">
    <citation type="submission" date="2007-04" db="EMBL/GenBank/DDBJ databases">
        <title>The genome of the human body louse.</title>
        <authorList>
            <consortium name="The Human Body Louse Genome Consortium"/>
            <person name="Kirkness E."/>
            <person name="Walenz B."/>
            <person name="Hass B."/>
            <person name="Bruggner R."/>
            <person name="Strausberg R."/>
        </authorList>
    </citation>
    <scope>NUCLEOTIDE SEQUENCE</scope>
    <source>
        <strain evidence="23">USDA</strain>
    </source>
</reference>
<dbReference type="Pfam" id="PF08403">
    <property type="entry name" value="AA_permease_N"/>
    <property type="match status" value="1"/>
</dbReference>
<dbReference type="KEGG" id="phu:Phum_PHUM399960"/>
<evidence type="ECO:0000256" key="11">
    <source>
        <dbReference type="ARBA" id="ARBA00023053"/>
    </source>
</evidence>
<feature type="transmembrane region" description="Helical" evidence="19">
    <location>
        <begin position="119"/>
        <end position="142"/>
    </location>
</feature>
<feature type="transmembrane region" description="Helical" evidence="19">
    <location>
        <begin position="198"/>
        <end position="219"/>
    </location>
</feature>
<keyword evidence="3" id="KW-0813">Transport</keyword>
<evidence type="ECO:0000256" key="8">
    <source>
        <dbReference type="ARBA" id="ARBA00022847"/>
    </source>
</evidence>
<dbReference type="EMBL" id="AAZO01004695">
    <property type="status" value="NOT_ANNOTATED_CDS"/>
    <property type="molecule type" value="Genomic_DNA"/>
</dbReference>
<dbReference type="PANTHER" id="PTHR11827:SF103">
    <property type="entry name" value="SODIUM CHLORIDE COTRANSPORTER 69, ISOFORM E"/>
    <property type="match status" value="1"/>
</dbReference>
<dbReference type="GO" id="GO:0006884">
    <property type="term" value="P:cell volume homeostasis"/>
    <property type="evidence" value="ECO:0007669"/>
    <property type="project" value="TreeGrafter"/>
</dbReference>
<keyword evidence="14" id="KW-0325">Glycoprotein</keyword>
<evidence type="ECO:0000256" key="16">
    <source>
        <dbReference type="ARBA" id="ARBA00023214"/>
    </source>
</evidence>
<dbReference type="Pfam" id="PF03522">
    <property type="entry name" value="SLC12"/>
    <property type="match status" value="1"/>
</dbReference>
<dbReference type="VEuPathDB" id="VectorBase:PHUM399960"/>
<dbReference type="InterPro" id="IPR002443">
    <property type="entry name" value="SLC12A1/SLC12A2"/>
</dbReference>
<feature type="domain" description="Amino acid permease N-terminal" evidence="22">
    <location>
        <begin position="54"/>
        <end position="114"/>
    </location>
</feature>
<evidence type="ECO:0000256" key="15">
    <source>
        <dbReference type="ARBA" id="ARBA00023201"/>
    </source>
</evidence>
<feature type="transmembrane region" description="Helical" evidence="19">
    <location>
        <begin position="541"/>
        <end position="574"/>
    </location>
</feature>
<dbReference type="RefSeq" id="XP_002428768.1">
    <property type="nucleotide sequence ID" value="XM_002428723.1"/>
</dbReference>
<feature type="compositionally biased region" description="Basic residues" evidence="18">
    <location>
        <begin position="846"/>
        <end position="855"/>
    </location>
</feature>
<feature type="domain" description="SLC12A transporter C-terminal" evidence="21">
    <location>
        <begin position="628"/>
        <end position="1067"/>
    </location>
</feature>
<comment type="catalytic activity">
    <reaction evidence="17">
        <text>K(+)(out) + 2 chloride(out) + Na(+)(out) = K(+)(in) + 2 chloride(in) + Na(+)(in)</text>
        <dbReference type="Rhea" id="RHEA:72395"/>
        <dbReference type="ChEBI" id="CHEBI:17996"/>
        <dbReference type="ChEBI" id="CHEBI:29101"/>
        <dbReference type="ChEBI" id="CHEBI:29103"/>
    </reaction>
    <physiologicalReaction direction="left-to-right" evidence="17">
        <dbReference type="Rhea" id="RHEA:72396"/>
    </physiologicalReaction>
</comment>
<dbReference type="GeneID" id="8237945"/>
<feature type="transmembrane region" description="Helical" evidence="19">
    <location>
        <begin position="328"/>
        <end position="350"/>
    </location>
</feature>
<proteinExistence type="inferred from homology"/>
<dbReference type="InterPro" id="IPR004841">
    <property type="entry name" value="AA-permease/SLC12A_dom"/>
</dbReference>
<evidence type="ECO:0000256" key="5">
    <source>
        <dbReference type="ARBA" id="ARBA00022538"/>
    </source>
</evidence>
<evidence type="ECO:0000256" key="19">
    <source>
        <dbReference type="SAM" id="Phobius"/>
    </source>
</evidence>